<dbReference type="EMBL" id="JARKIB010000153">
    <property type="protein sequence ID" value="KAJ7731345.1"/>
    <property type="molecule type" value="Genomic_DNA"/>
</dbReference>
<keyword evidence="3" id="KW-1185">Reference proteome</keyword>
<accession>A0AAD7HYN3</accession>
<feature type="region of interest" description="Disordered" evidence="1">
    <location>
        <begin position="375"/>
        <end position="399"/>
    </location>
</feature>
<dbReference type="AlphaFoldDB" id="A0AAD7HYN3"/>
<comment type="caution">
    <text evidence="2">The sequence shown here is derived from an EMBL/GenBank/DDBJ whole genome shotgun (WGS) entry which is preliminary data.</text>
</comment>
<gene>
    <name evidence="2" type="ORF">B0H16DRAFT_1469117</name>
</gene>
<organism evidence="2 3">
    <name type="scientific">Mycena metata</name>
    <dbReference type="NCBI Taxonomy" id="1033252"/>
    <lineage>
        <taxon>Eukaryota</taxon>
        <taxon>Fungi</taxon>
        <taxon>Dikarya</taxon>
        <taxon>Basidiomycota</taxon>
        <taxon>Agaricomycotina</taxon>
        <taxon>Agaricomycetes</taxon>
        <taxon>Agaricomycetidae</taxon>
        <taxon>Agaricales</taxon>
        <taxon>Marasmiineae</taxon>
        <taxon>Mycenaceae</taxon>
        <taxon>Mycena</taxon>
    </lineage>
</organism>
<protein>
    <submittedName>
        <fullName evidence="2">Uncharacterized protein</fullName>
    </submittedName>
</protein>
<feature type="region of interest" description="Disordered" evidence="1">
    <location>
        <begin position="218"/>
        <end position="244"/>
    </location>
</feature>
<sequence length="432" mass="48364">MTDLDGNDKLKHLEPRLWDCPRAFEPASQILFTPSYRRVRAHGRLQVFRGWNTQLTPDNLPYLNSRNSLAVHSEGTPLLDKMLGKHGIPSLVAYAGGPRLHGELSPILDFLVASWDTGGSSLIVSRLRVNSVQGGTQKQSRGDLSPQPIKRLPENVEFIFLALPVRALRATFQKTRKGADESQQMGGYLARVASDRYSRQGIYILRDGDGNGKMKYVKRQHGPDGSSDVSDNTTRPQRRGLGRNAAPAAAFQRHYSVWRLKRLIELIKRVCVHFSYYCTKRVKILSFIAPIPLATKDCTSCAFSGYRQPYARTELIEPWESTSQGDRNSFVILRMVIIEKKTANERRAGLEVVLGSNPGLSIFVKDWKDSWRVNGQRDEESEVQPVWRSDAQRRGSDAASGELLVEGGAHQSHASFKLRVTPSISRLGALNS</sequence>
<evidence type="ECO:0000256" key="1">
    <source>
        <dbReference type="SAM" id="MobiDB-lite"/>
    </source>
</evidence>
<evidence type="ECO:0000313" key="2">
    <source>
        <dbReference type="EMBL" id="KAJ7731345.1"/>
    </source>
</evidence>
<proteinExistence type="predicted"/>
<evidence type="ECO:0000313" key="3">
    <source>
        <dbReference type="Proteomes" id="UP001215598"/>
    </source>
</evidence>
<name>A0AAD7HYN3_9AGAR</name>
<dbReference type="Proteomes" id="UP001215598">
    <property type="component" value="Unassembled WGS sequence"/>
</dbReference>
<reference evidence="2" key="1">
    <citation type="submission" date="2023-03" db="EMBL/GenBank/DDBJ databases">
        <title>Massive genome expansion in bonnet fungi (Mycena s.s.) driven by repeated elements and novel gene families across ecological guilds.</title>
        <authorList>
            <consortium name="Lawrence Berkeley National Laboratory"/>
            <person name="Harder C.B."/>
            <person name="Miyauchi S."/>
            <person name="Viragh M."/>
            <person name="Kuo A."/>
            <person name="Thoen E."/>
            <person name="Andreopoulos B."/>
            <person name="Lu D."/>
            <person name="Skrede I."/>
            <person name="Drula E."/>
            <person name="Henrissat B."/>
            <person name="Morin E."/>
            <person name="Kohler A."/>
            <person name="Barry K."/>
            <person name="LaButti K."/>
            <person name="Morin E."/>
            <person name="Salamov A."/>
            <person name="Lipzen A."/>
            <person name="Mereny Z."/>
            <person name="Hegedus B."/>
            <person name="Baldrian P."/>
            <person name="Stursova M."/>
            <person name="Weitz H."/>
            <person name="Taylor A."/>
            <person name="Grigoriev I.V."/>
            <person name="Nagy L.G."/>
            <person name="Martin F."/>
            <person name="Kauserud H."/>
        </authorList>
    </citation>
    <scope>NUCLEOTIDE SEQUENCE</scope>
    <source>
        <strain evidence="2">CBHHK182m</strain>
    </source>
</reference>